<dbReference type="EMBL" id="AJWK01028174">
    <property type="status" value="NOT_ANNOTATED_CDS"/>
    <property type="molecule type" value="Genomic_DNA"/>
</dbReference>
<dbReference type="NCBIfam" id="TIGR01880">
    <property type="entry name" value="Ac-peptdase-euk"/>
    <property type="match status" value="1"/>
</dbReference>
<feature type="active site" description="Proton acceptor" evidence="9">
    <location>
        <position position="156"/>
    </location>
</feature>
<dbReference type="SUPFAM" id="SSF55031">
    <property type="entry name" value="Bacterial exopeptidase dimerisation domain"/>
    <property type="match status" value="1"/>
</dbReference>
<feature type="binding site" evidence="10">
    <location>
        <position position="184"/>
    </location>
    <ligand>
        <name>Zn(2+)</name>
        <dbReference type="ChEBI" id="CHEBI:29105"/>
        <label>1</label>
    </ligand>
</feature>
<dbReference type="InterPro" id="IPR001261">
    <property type="entry name" value="ArgE/DapE_CS"/>
</dbReference>
<dbReference type="GO" id="GO:0005737">
    <property type="term" value="C:cytoplasm"/>
    <property type="evidence" value="ECO:0007669"/>
    <property type="project" value="UniProtKB-SubCell"/>
</dbReference>
<dbReference type="Proteomes" id="UP000092461">
    <property type="component" value="Unassembled WGS sequence"/>
</dbReference>
<sequence>MEKRSDTNFLSVTTSVTVNELHSVVRTLISIEFMDDYFLGPCVDFLREQAKSLNLPFVIHYATDARKPIVVLTWMGSEPELPTILLNSHMDVVPVYPETWTHPPFAAEIDDDGRIFARGSQDMKSLGMAYLAAIGRLQRNNFHPRRTIHILFVPDEETGSVDGMKAFVKTPEFQALNIGFALDEGHVSPAENYIFFYGEKTIWQPTFTIHGHPGHGSLLFEHTAGEGFSYIVEKLMHRRQNEVEKVKRGQPIGNVTSINLTKVSGGIQTNVIPEELSVTFDIRLPPTADHEAFNRLLEQWIRESGANVSLTFEQKEDKVPVTPIDDSNPFWMTFRDVLTNLNFTLEPQILAGGTDMRFLRALRIPALGFNPMNHTPLLLHADDEFIYADKYIKAIGVFSRLIEKLTELN</sequence>
<dbReference type="Pfam" id="PF01546">
    <property type="entry name" value="Peptidase_M20"/>
    <property type="match status" value="1"/>
</dbReference>
<feature type="binding site" evidence="10">
    <location>
        <position position="122"/>
    </location>
    <ligand>
        <name>Zn(2+)</name>
        <dbReference type="ChEBI" id="CHEBI:29105"/>
        <label>2</label>
    </ligand>
</feature>
<evidence type="ECO:0000256" key="4">
    <source>
        <dbReference type="ARBA" id="ARBA00022490"/>
    </source>
</evidence>
<dbReference type="Pfam" id="PF07687">
    <property type="entry name" value="M20_dimer"/>
    <property type="match status" value="1"/>
</dbReference>
<dbReference type="Gene3D" id="3.30.70.360">
    <property type="match status" value="1"/>
</dbReference>
<evidence type="ECO:0000256" key="7">
    <source>
        <dbReference type="ARBA" id="ARBA00022833"/>
    </source>
</evidence>
<evidence type="ECO:0000313" key="12">
    <source>
        <dbReference type="EMBL" id="MBC1169384.1"/>
    </source>
</evidence>
<dbReference type="EC" id="3.5.1.14" evidence="3"/>
<evidence type="ECO:0000256" key="5">
    <source>
        <dbReference type="ARBA" id="ARBA00022723"/>
    </source>
</evidence>
<dbReference type="Gene3D" id="1.10.150.900">
    <property type="match status" value="1"/>
</dbReference>
<dbReference type="GO" id="GO:0006520">
    <property type="term" value="P:amino acid metabolic process"/>
    <property type="evidence" value="ECO:0007669"/>
    <property type="project" value="InterPro"/>
</dbReference>
<comment type="cofactor">
    <cofactor evidence="10">
        <name>Zn(2+)</name>
        <dbReference type="ChEBI" id="CHEBI:29105"/>
    </cofactor>
    <text evidence="10">Binds 2 Zn(2+) ions per subunit.</text>
</comment>
<dbReference type="InterPro" id="IPR052083">
    <property type="entry name" value="Aminoacylase-1_M20A"/>
</dbReference>
<evidence type="ECO:0000256" key="1">
    <source>
        <dbReference type="ARBA" id="ARBA00004496"/>
    </source>
</evidence>
<dbReference type="FunFam" id="3.30.70.360:FF:000005">
    <property type="entry name" value="Putative Aminoacylase-1"/>
    <property type="match status" value="1"/>
</dbReference>
<reference evidence="13" key="3">
    <citation type="submission" date="2020-05" db="UniProtKB">
        <authorList>
            <consortium name="EnsemblMetazoa"/>
        </authorList>
    </citation>
    <scope>IDENTIFICATION</scope>
    <source>
        <strain evidence="13">Jacobina</strain>
    </source>
</reference>
<organism evidence="13 14">
    <name type="scientific">Lutzomyia longipalpis</name>
    <name type="common">Sand fly</name>
    <dbReference type="NCBI Taxonomy" id="7200"/>
    <lineage>
        <taxon>Eukaryota</taxon>
        <taxon>Metazoa</taxon>
        <taxon>Ecdysozoa</taxon>
        <taxon>Arthropoda</taxon>
        <taxon>Hexapoda</taxon>
        <taxon>Insecta</taxon>
        <taxon>Pterygota</taxon>
        <taxon>Neoptera</taxon>
        <taxon>Endopterygota</taxon>
        <taxon>Diptera</taxon>
        <taxon>Nematocera</taxon>
        <taxon>Psychodoidea</taxon>
        <taxon>Psychodidae</taxon>
        <taxon>Lutzomyia</taxon>
        <taxon>Lutzomyia</taxon>
    </lineage>
</organism>
<evidence type="ECO:0000259" key="11">
    <source>
        <dbReference type="Pfam" id="PF07687"/>
    </source>
</evidence>
<dbReference type="PROSITE" id="PS00759">
    <property type="entry name" value="ARGE_DAPE_CPG2_2"/>
    <property type="match status" value="1"/>
</dbReference>
<keyword evidence="7 10" id="KW-0862">Zinc</keyword>
<dbReference type="PANTHER" id="PTHR45892">
    <property type="entry name" value="AMINOACYLASE-1"/>
    <property type="match status" value="1"/>
</dbReference>
<dbReference type="GO" id="GO:0004046">
    <property type="term" value="F:aminoacylase activity"/>
    <property type="evidence" value="ECO:0007669"/>
    <property type="project" value="UniProtKB-EC"/>
</dbReference>
<dbReference type="PANTHER" id="PTHR45892:SF1">
    <property type="entry name" value="AMINOACYLASE-1"/>
    <property type="match status" value="1"/>
</dbReference>
<evidence type="ECO:0000256" key="3">
    <source>
        <dbReference type="ARBA" id="ARBA00011913"/>
    </source>
</evidence>
<dbReference type="VEuPathDB" id="VectorBase:LLOJ008339"/>
<dbReference type="VEuPathDB" id="VectorBase:LLONM1_009699"/>
<feature type="active site" evidence="9">
    <location>
        <position position="91"/>
    </location>
</feature>
<feature type="binding site" evidence="10">
    <location>
        <position position="89"/>
    </location>
    <ligand>
        <name>Zn(2+)</name>
        <dbReference type="ChEBI" id="CHEBI:29105"/>
        <label>1</label>
    </ligand>
</feature>
<reference evidence="14" key="1">
    <citation type="submission" date="2012-05" db="EMBL/GenBank/DDBJ databases">
        <title>Whole Genome Assembly of Lutzomyia longipalpis.</title>
        <authorList>
            <person name="Richards S."/>
            <person name="Qu C."/>
            <person name="Dillon R."/>
            <person name="Worley K."/>
            <person name="Scherer S."/>
            <person name="Batterton M."/>
            <person name="Taylor A."/>
            <person name="Hawes A."/>
            <person name="Hernandez B."/>
            <person name="Kovar C."/>
            <person name="Mandapat C."/>
            <person name="Pham C."/>
            <person name="Qu C."/>
            <person name="Jing C."/>
            <person name="Bess C."/>
            <person name="Bandaranaike D."/>
            <person name="Ngo D."/>
            <person name="Ongeri F."/>
            <person name="Arias F."/>
            <person name="Lara F."/>
            <person name="Weissenberger G."/>
            <person name="Kamau G."/>
            <person name="Han H."/>
            <person name="Shen H."/>
            <person name="Dinh H."/>
            <person name="Khalil I."/>
            <person name="Jones J."/>
            <person name="Shafer J."/>
            <person name="Jayaseelan J."/>
            <person name="Quiroz J."/>
            <person name="Blankenburg K."/>
            <person name="Nguyen L."/>
            <person name="Jackson L."/>
            <person name="Francisco L."/>
            <person name="Tang L.-Y."/>
            <person name="Pu L.-L."/>
            <person name="Perales L."/>
            <person name="Lorensuhewa L."/>
            <person name="Munidasa M."/>
            <person name="Coyle M."/>
            <person name="Taylor M."/>
            <person name="Puazo M."/>
            <person name="Firestine M."/>
            <person name="Scheel M."/>
            <person name="Javaid M."/>
            <person name="Wang M."/>
            <person name="Li M."/>
            <person name="Tabassum N."/>
            <person name="Saada N."/>
            <person name="Osuji N."/>
            <person name="Aqrawi P."/>
            <person name="Fu Q."/>
            <person name="Thornton R."/>
            <person name="Raj R."/>
            <person name="Goodspeed R."/>
            <person name="Mata R."/>
            <person name="Najjar R."/>
            <person name="Gubbala S."/>
            <person name="Lee S."/>
            <person name="Denson S."/>
            <person name="Patil S."/>
            <person name="Macmil S."/>
            <person name="Qi S."/>
            <person name="Matskevitch T."/>
            <person name="Palculict T."/>
            <person name="Mathew T."/>
            <person name="Vee V."/>
            <person name="Velamala V."/>
            <person name="Korchina V."/>
            <person name="Cai W."/>
            <person name="Liu W."/>
            <person name="Dai W."/>
            <person name="Zou X."/>
            <person name="Zhu Y."/>
            <person name="Zhang Y."/>
            <person name="Wu Y.-Q."/>
            <person name="Xin Y."/>
            <person name="Nazarath L."/>
            <person name="Kovar C."/>
            <person name="Han Y."/>
            <person name="Muzny D."/>
            <person name="Gibbs R."/>
        </authorList>
    </citation>
    <scope>NUCLEOTIDE SEQUENCE [LARGE SCALE GENOMIC DNA]</scope>
    <source>
        <strain evidence="14">Jacobina</strain>
    </source>
</reference>
<evidence type="ECO:0000256" key="9">
    <source>
        <dbReference type="PIRSR" id="PIRSR036696-1"/>
    </source>
</evidence>
<feature type="binding site" evidence="10">
    <location>
        <position position="157"/>
    </location>
    <ligand>
        <name>Zn(2+)</name>
        <dbReference type="ChEBI" id="CHEBI:29105"/>
        <label>2</label>
    </ligand>
</feature>
<protein>
    <recommendedName>
        <fullName evidence="3">N-acyl-aliphatic-L-amino acid amidohydrolase</fullName>
        <ecNumber evidence="3">3.5.1.14</ecNumber>
    </recommendedName>
    <alternativeName>
        <fullName evidence="8">N-acyl-L-amino-acid amidohydrolase</fullName>
    </alternativeName>
</protein>
<proteinExistence type="inferred from homology"/>
<evidence type="ECO:0000256" key="6">
    <source>
        <dbReference type="ARBA" id="ARBA00022801"/>
    </source>
</evidence>
<evidence type="ECO:0000256" key="2">
    <source>
        <dbReference type="ARBA" id="ARBA00006247"/>
    </source>
</evidence>
<dbReference type="PIRSF" id="PIRSF036696">
    <property type="entry name" value="ACY-1"/>
    <property type="match status" value="1"/>
</dbReference>
<dbReference type="InterPro" id="IPR002933">
    <property type="entry name" value="Peptidase_M20"/>
</dbReference>
<keyword evidence="4" id="KW-0963">Cytoplasm</keyword>
<dbReference type="PROSITE" id="PS00758">
    <property type="entry name" value="ARGE_DAPE_CPG2_1"/>
    <property type="match status" value="1"/>
</dbReference>
<accession>A0A1B0CTY8</accession>
<dbReference type="GO" id="GO:0046872">
    <property type="term" value="F:metal ion binding"/>
    <property type="evidence" value="ECO:0007669"/>
    <property type="project" value="UniProtKB-KW"/>
</dbReference>
<dbReference type="InterPro" id="IPR011650">
    <property type="entry name" value="Peptidase_M20_dimer"/>
</dbReference>
<evidence type="ECO:0000313" key="13">
    <source>
        <dbReference type="EnsemblMetazoa" id="LLOJ008339-PA"/>
    </source>
</evidence>
<feature type="binding site" evidence="10">
    <location>
        <position position="380"/>
    </location>
    <ligand>
        <name>Zn(2+)</name>
        <dbReference type="ChEBI" id="CHEBI:29105"/>
        <label>2</label>
    </ligand>
</feature>
<evidence type="ECO:0000256" key="8">
    <source>
        <dbReference type="ARBA" id="ARBA00029656"/>
    </source>
</evidence>
<dbReference type="Gene3D" id="3.40.630.10">
    <property type="entry name" value="Zn peptidases"/>
    <property type="match status" value="1"/>
</dbReference>
<reference evidence="12" key="2">
    <citation type="journal article" date="2020" name="BMC">
        <title>Leishmania infection induces a limited differential gene expression in the sand fly midgut.</title>
        <authorList>
            <person name="Coutinho-Abreu I.V."/>
            <person name="Serafim T.D."/>
            <person name="Meneses C."/>
            <person name="Kamhawi S."/>
            <person name="Oliveira F."/>
            <person name="Valenzuela J.G."/>
        </authorList>
    </citation>
    <scope>NUCLEOTIDE SEQUENCE</scope>
    <source>
        <strain evidence="12">Jacobina</strain>
        <tissue evidence="12">Midgut</tissue>
    </source>
</reference>
<keyword evidence="5 10" id="KW-0479">Metal-binding</keyword>
<comment type="subcellular location">
    <subcellularLocation>
        <location evidence="1">Cytoplasm</location>
    </subcellularLocation>
</comment>
<evidence type="ECO:0000313" key="14">
    <source>
        <dbReference type="Proteomes" id="UP000092461"/>
    </source>
</evidence>
<dbReference type="EnsemblMetazoa" id="LLOJ008339-RA">
    <property type="protein sequence ID" value="LLOJ008339-PA"/>
    <property type="gene ID" value="LLOJ008339"/>
</dbReference>
<evidence type="ECO:0000256" key="10">
    <source>
        <dbReference type="PIRSR" id="PIRSR036696-2"/>
    </source>
</evidence>
<comment type="similarity">
    <text evidence="2">Belongs to the peptidase M20A family.</text>
</comment>
<feature type="domain" description="Peptidase M20 dimerisation" evidence="11">
    <location>
        <begin position="197"/>
        <end position="305"/>
    </location>
</feature>
<dbReference type="EMBL" id="GITU01000681">
    <property type="protein sequence ID" value="MBC1169384.1"/>
    <property type="molecule type" value="Transcribed_RNA"/>
</dbReference>
<keyword evidence="14" id="KW-1185">Reference proteome</keyword>
<dbReference type="InterPro" id="IPR010159">
    <property type="entry name" value="N-acyl_aa_amidohydrolase"/>
</dbReference>
<feature type="binding site" evidence="10">
    <location>
        <position position="122"/>
    </location>
    <ligand>
        <name>Zn(2+)</name>
        <dbReference type="ChEBI" id="CHEBI:29105"/>
        <label>1</label>
    </ligand>
</feature>
<name>A0A1B0CTY8_LUTLO</name>
<dbReference type="AlphaFoldDB" id="A0A1B0CTY8"/>
<dbReference type="SUPFAM" id="SSF53187">
    <property type="entry name" value="Zn-dependent exopeptidases"/>
    <property type="match status" value="1"/>
</dbReference>
<keyword evidence="6" id="KW-0378">Hydrolase</keyword>
<dbReference type="InterPro" id="IPR036264">
    <property type="entry name" value="Bact_exopeptidase_dim_dom"/>
</dbReference>